<dbReference type="RefSeq" id="WP_150078742.1">
    <property type="nucleotide sequence ID" value="NZ_VWOX01000014.1"/>
</dbReference>
<accession>A0A5M6D0Q7</accession>
<proteinExistence type="predicted"/>
<organism evidence="1 2">
    <name type="scientific">Roseiconus nitratireducens</name>
    <dbReference type="NCBI Taxonomy" id="2605748"/>
    <lineage>
        <taxon>Bacteria</taxon>
        <taxon>Pseudomonadati</taxon>
        <taxon>Planctomycetota</taxon>
        <taxon>Planctomycetia</taxon>
        <taxon>Pirellulales</taxon>
        <taxon>Pirellulaceae</taxon>
        <taxon>Roseiconus</taxon>
    </lineage>
</organism>
<protein>
    <submittedName>
        <fullName evidence="1">Uncharacterized protein</fullName>
    </submittedName>
</protein>
<comment type="caution">
    <text evidence="1">The sequence shown here is derived from an EMBL/GenBank/DDBJ whole genome shotgun (WGS) entry which is preliminary data.</text>
</comment>
<sequence>MSIASPPLAKFNRRRGANLSRVKDLESAPTNRDDVRHSCPFTLTDLQALDDILRAATLLAHTSPVDARRILKPLLASLLRLCWAMLKQSPRVDPEPATLPLKLYQRQLLSKAGMKRYQKAIKGDTPVGSMLQQCRDLLVWLSGDRTAVID</sequence>
<keyword evidence="2" id="KW-1185">Reference proteome</keyword>
<name>A0A5M6D0Q7_9BACT</name>
<dbReference type="EMBL" id="VWOX01000014">
    <property type="protein sequence ID" value="KAA5540270.1"/>
    <property type="molecule type" value="Genomic_DNA"/>
</dbReference>
<dbReference type="AlphaFoldDB" id="A0A5M6D0Q7"/>
<evidence type="ECO:0000313" key="2">
    <source>
        <dbReference type="Proteomes" id="UP000324479"/>
    </source>
</evidence>
<gene>
    <name evidence="1" type="ORF">FYK55_21835</name>
</gene>
<evidence type="ECO:0000313" key="1">
    <source>
        <dbReference type="EMBL" id="KAA5540270.1"/>
    </source>
</evidence>
<reference evidence="1 2" key="1">
    <citation type="submission" date="2019-08" db="EMBL/GenBank/DDBJ databases">
        <authorList>
            <person name="Dhanesh K."/>
            <person name="Kumar G."/>
            <person name="Sasikala C."/>
            <person name="Venkata Ramana C."/>
        </authorList>
    </citation>
    <scope>NUCLEOTIDE SEQUENCE [LARGE SCALE GENOMIC DNA]</scope>
    <source>
        <strain evidence="1 2">JC645</strain>
    </source>
</reference>
<dbReference type="Proteomes" id="UP000324479">
    <property type="component" value="Unassembled WGS sequence"/>
</dbReference>